<accession>A0AAV4Y304</accession>
<dbReference type="AlphaFoldDB" id="A0AAV4Y304"/>
<sequence>MGRQHHLFSISFVCLRLNETLLLETSFDRNDLGPLSNFILITMLSILAAEELFGESAPKSAVAHKKKKKKEILPVSQFKTLQTIFSLQKRKAPFPPPNLLQRKSRRIVEKNRENLSLR</sequence>
<protein>
    <submittedName>
        <fullName evidence="2">Uncharacterized protein</fullName>
    </submittedName>
</protein>
<keyword evidence="3" id="KW-1185">Reference proteome</keyword>
<evidence type="ECO:0000313" key="3">
    <source>
        <dbReference type="Proteomes" id="UP001054945"/>
    </source>
</evidence>
<feature type="signal peptide" evidence="1">
    <location>
        <begin position="1"/>
        <end position="20"/>
    </location>
</feature>
<dbReference type="EMBL" id="BPLR01001146">
    <property type="protein sequence ID" value="GIZ00366.1"/>
    <property type="molecule type" value="Genomic_DNA"/>
</dbReference>
<organism evidence="2 3">
    <name type="scientific">Caerostris extrusa</name>
    <name type="common">Bark spider</name>
    <name type="synonym">Caerostris bankana</name>
    <dbReference type="NCBI Taxonomy" id="172846"/>
    <lineage>
        <taxon>Eukaryota</taxon>
        <taxon>Metazoa</taxon>
        <taxon>Ecdysozoa</taxon>
        <taxon>Arthropoda</taxon>
        <taxon>Chelicerata</taxon>
        <taxon>Arachnida</taxon>
        <taxon>Araneae</taxon>
        <taxon>Araneomorphae</taxon>
        <taxon>Entelegynae</taxon>
        <taxon>Araneoidea</taxon>
        <taxon>Araneidae</taxon>
        <taxon>Caerostris</taxon>
    </lineage>
</organism>
<comment type="caution">
    <text evidence="2">The sequence shown here is derived from an EMBL/GenBank/DDBJ whole genome shotgun (WGS) entry which is preliminary data.</text>
</comment>
<feature type="chain" id="PRO_5043876182" evidence="1">
    <location>
        <begin position="21"/>
        <end position="118"/>
    </location>
</feature>
<dbReference type="Proteomes" id="UP001054945">
    <property type="component" value="Unassembled WGS sequence"/>
</dbReference>
<proteinExistence type="predicted"/>
<keyword evidence="1" id="KW-0732">Signal</keyword>
<evidence type="ECO:0000313" key="2">
    <source>
        <dbReference type="EMBL" id="GIZ00366.1"/>
    </source>
</evidence>
<evidence type="ECO:0000256" key="1">
    <source>
        <dbReference type="SAM" id="SignalP"/>
    </source>
</evidence>
<gene>
    <name evidence="2" type="ORF">CEXT_595851</name>
</gene>
<reference evidence="2 3" key="1">
    <citation type="submission" date="2021-06" db="EMBL/GenBank/DDBJ databases">
        <title>Caerostris extrusa draft genome.</title>
        <authorList>
            <person name="Kono N."/>
            <person name="Arakawa K."/>
        </authorList>
    </citation>
    <scope>NUCLEOTIDE SEQUENCE [LARGE SCALE GENOMIC DNA]</scope>
</reference>
<name>A0AAV4Y304_CAEEX</name>